<evidence type="ECO:0000313" key="7">
    <source>
        <dbReference type="Proteomes" id="UP000315628"/>
    </source>
</evidence>
<dbReference type="GO" id="GO:0010125">
    <property type="term" value="P:mycothiol biosynthetic process"/>
    <property type="evidence" value="ECO:0007669"/>
    <property type="project" value="UniProtKB-UniRule"/>
</dbReference>
<dbReference type="RefSeq" id="WP_144855375.1">
    <property type="nucleotide sequence ID" value="NZ_BAAAYT010000002.1"/>
</dbReference>
<evidence type="ECO:0000259" key="5">
    <source>
        <dbReference type="PROSITE" id="PS51186"/>
    </source>
</evidence>
<dbReference type="OrthoDB" id="3208058at2"/>
<dbReference type="NCBIfam" id="TIGR03448">
    <property type="entry name" value="mycothiol_MshD"/>
    <property type="match status" value="1"/>
</dbReference>
<feature type="binding site" evidence="4">
    <location>
        <begin position="229"/>
        <end position="231"/>
    </location>
    <ligand>
        <name>acetyl-CoA</name>
        <dbReference type="ChEBI" id="CHEBI:57288"/>
        <label>2</label>
    </ligand>
</feature>
<comment type="similarity">
    <text evidence="4">Belongs to the acetyltransferase family. MshD subfamily.</text>
</comment>
<protein>
    <recommendedName>
        <fullName evidence="4">Mycothiol acetyltransferase</fullName>
        <shortName evidence="4">MSH acetyltransferase</shortName>
        <ecNumber evidence="4">2.3.1.189</ecNumber>
    </recommendedName>
    <alternativeName>
        <fullName evidence="4">Mycothiol synthase</fullName>
    </alternativeName>
</protein>
<keyword evidence="2 4" id="KW-0677">Repeat</keyword>
<feature type="binding site" evidence="4">
    <location>
        <position position="225"/>
    </location>
    <ligand>
        <name>1D-myo-inositol 2-(L-cysteinylamino)-2-deoxy-alpha-D-glucopyranoside</name>
        <dbReference type="ChEBI" id="CHEBI:58887"/>
    </ligand>
</feature>
<dbReference type="InterPro" id="IPR017813">
    <property type="entry name" value="Mycothiol_AcTrfase"/>
</dbReference>
<dbReference type="InterPro" id="IPR050832">
    <property type="entry name" value="Bact_Acetyltransf"/>
</dbReference>
<dbReference type="InterPro" id="IPR000182">
    <property type="entry name" value="GNAT_dom"/>
</dbReference>
<reference evidence="6 7" key="1">
    <citation type="submission" date="2019-06" db="EMBL/GenBank/DDBJ databases">
        <title>Sequencing the genomes of 1000 actinobacteria strains.</title>
        <authorList>
            <person name="Klenk H.-P."/>
        </authorList>
    </citation>
    <scope>NUCLEOTIDE SEQUENCE [LARGE SCALE GENOMIC DNA]</scope>
    <source>
        <strain evidence="6 7">DSM 18935</strain>
    </source>
</reference>
<dbReference type="HAMAP" id="MF_01698">
    <property type="entry name" value="MshD"/>
    <property type="match status" value="1"/>
</dbReference>
<dbReference type="Proteomes" id="UP000315628">
    <property type="component" value="Unassembled WGS sequence"/>
</dbReference>
<comment type="caution">
    <text evidence="4">Lacks conserved residue(s) required for the propagation of feature annotation.</text>
</comment>
<name>A0A560WHE4_9MICO</name>
<dbReference type="SUPFAM" id="SSF55729">
    <property type="entry name" value="Acyl-CoA N-acyltransferases (Nat)"/>
    <property type="match status" value="1"/>
</dbReference>
<evidence type="ECO:0000256" key="1">
    <source>
        <dbReference type="ARBA" id="ARBA00022679"/>
    </source>
</evidence>
<proteinExistence type="inferred from homology"/>
<evidence type="ECO:0000256" key="4">
    <source>
        <dbReference type="HAMAP-Rule" id="MF_01698"/>
    </source>
</evidence>
<feature type="domain" description="N-acetyltransferase" evidence="5">
    <location>
        <begin position="150"/>
        <end position="298"/>
    </location>
</feature>
<organism evidence="6 7">
    <name type="scientific">Marihabitans asiaticum</name>
    <dbReference type="NCBI Taxonomy" id="415218"/>
    <lineage>
        <taxon>Bacteria</taxon>
        <taxon>Bacillati</taxon>
        <taxon>Actinomycetota</taxon>
        <taxon>Actinomycetes</taxon>
        <taxon>Micrococcales</taxon>
        <taxon>Intrasporangiaceae</taxon>
        <taxon>Marihabitans</taxon>
    </lineage>
</organism>
<feature type="binding site" evidence="4">
    <location>
        <begin position="78"/>
        <end position="80"/>
    </location>
    <ligand>
        <name>acetyl-CoA</name>
        <dbReference type="ChEBI" id="CHEBI:57288"/>
        <label>1</label>
    </ligand>
</feature>
<gene>
    <name evidence="4" type="primary">mshD</name>
    <name evidence="6" type="ORF">FB557_0540</name>
</gene>
<feature type="binding site" evidence="4">
    <location>
        <position position="217"/>
    </location>
    <ligand>
        <name>1D-myo-inositol 2-(L-cysteinylamino)-2-deoxy-alpha-D-glucopyranoside</name>
        <dbReference type="ChEBI" id="CHEBI:58887"/>
    </ligand>
</feature>
<dbReference type="Gene3D" id="3.40.630.30">
    <property type="match status" value="1"/>
</dbReference>
<comment type="function">
    <text evidence="4">Catalyzes the transfer of acetyl from acetyl-CoA to desacetylmycothiol (Cys-GlcN-Ins) to form mycothiol.</text>
</comment>
<dbReference type="AlphaFoldDB" id="A0A560WHE4"/>
<keyword evidence="3 4" id="KW-0012">Acyltransferase</keyword>
<keyword evidence="1 4" id="KW-0808">Transferase</keyword>
<comment type="caution">
    <text evidence="6">The sequence shown here is derived from an EMBL/GenBank/DDBJ whole genome shotgun (WGS) entry which is preliminary data.</text>
</comment>
<dbReference type="PIRSF" id="PIRSF021524">
    <property type="entry name" value="MSH_acetyltransferase"/>
    <property type="match status" value="1"/>
</dbReference>
<dbReference type="EMBL" id="VIUW01000001">
    <property type="protein sequence ID" value="TWD16986.1"/>
    <property type="molecule type" value="Genomic_DNA"/>
</dbReference>
<dbReference type="EC" id="2.3.1.189" evidence="4"/>
<feature type="binding site" evidence="4">
    <location>
        <position position="177"/>
    </location>
    <ligand>
        <name>1D-myo-inositol 2-(L-cysteinylamino)-2-deoxy-alpha-D-glucopyranoside</name>
        <dbReference type="ChEBI" id="CHEBI:58887"/>
    </ligand>
</feature>
<comment type="catalytic activity">
    <reaction evidence="4">
        <text>1D-myo-inositol 2-(L-cysteinylamino)-2-deoxy-alpha-D-glucopyranoside + acetyl-CoA = mycothiol + CoA + H(+)</text>
        <dbReference type="Rhea" id="RHEA:26172"/>
        <dbReference type="ChEBI" id="CHEBI:15378"/>
        <dbReference type="ChEBI" id="CHEBI:16768"/>
        <dbReference type="ChEBI" id="CHEBI:57287"/>
        <dbReference type="ChEBI" id="CHEBI:57288"/>
        <dbReference type="ChEBI" id="CHEBI:58887"/>
        <dbReference type="EC" id="2.3.1.189"/>
    </reaction>
</comment>
<evidence type="ECO:0000256" key="3">
    <source>
        <dbReference type="ARBA" id="ARBA00023315"/>
    </source>
</evidence>
<keyword evidence="7" id="KW-1185">Reference proteome</keyword>
<sequence length="298" mass="31947">MTSPRTDRNEPRWHQALDHESADAVQALADDAAEHDGVAPLGEELVLGLRRPGRHLLAGERPPFAGYAGLTEDGTAEVVVAPGSRRSGVGRTLAESVLAAEPNARFWAHGDLPAAQGLAADLGLEQVRELRVLRRELAGVPDAPEPPPGYRVRTFVRGTDEEALLEVNAAAFADHPEQGRLDRAGFEERAQQPWFDPAGIFLVEDGEGGIAAFHWTKVADPPVGEVYVVGVHPKHQGRGLGGLATAVGLQHLRDRGLQTVELYVEGDNTPALATYERAGLTPFAVHAMYARPHGALPQ</sequence>
<dbReference type="InterPro" id="IPR016181">
    <property type="entry name" value="Acyl_CoA_acyltransferase"/>
</dbReference>
<dbReference type="Pfam" id="PF00583">
    <property type="entry name" value="Acetyltransf_1"/>
    <property type="match status" value="1"/>
</dbReference>
<feature type="domain" description="N-acetyltransferase" evidence="5">
    <location>
        <begin position="11"/>
        <end position="147"/>
    </location>
</feature>
<dbReference type="CDD" id="cd04301">
    <property type="entry name" value="NAT_SF"/>
    <property type="match status" value="1"/>
</dbReference>
<dbReference type="PANTHER" id="PTHR43877">
    <property type="entry name" value="AMINOALKYLPHOSPHONATE N-ACETYLTRANSFERASE-RELATED-RELATED"/>
    <property type="match status" value="1"/>
</dbReference>
<comment type="subunit">
    <text evidence="4">Monomer.</text>
</comment>
<feature type="binding site" evidence="4">
    <location>
        <position position="263"/>
    </location>
    <ligand>
        <name>1D-myo-inositol 2-(L-cysteinylamino)-2-deoxy-alpha-D-glucopyranoside</name>
        <dbReference type="ChEBI" id="CHEBI:58887"/>
    </ligand>
</feature>
<dbReference type="GO" id="GO:0035447">
    <property type="term" value="F:mycothiol synthase activity"/>
    <property type="evidence" value="ECO:0007669"/>
    <property type="project" value="UniProtKB-UniRule"/>
</dbReference>
<dbReference type="PROSITE" id="PS51186">
    <property type="entry name" value="GNAT"/>
    <property type="match status" value="2"/>
</dbReference>
<evidence type="ECO:0000313" key="6">
    <source>
        <dbReference type="EMBL" id="TWD16986.1"/>
    </source>
</evidence>
<accession>A0A560WHE4</accession>
<evidence type="ECO:0000256" key="2">
    <source>
        <dbReference type="ARBA" id="ARBA00022737"/>
    </source>
</evidence>
<feature type="binding site" evidence="4">
    <location>
        <position position="43"/>
    </location>
    <ligand>
        <name>1D-myo-inositol 2-(L-cysteinylamino)-2-deoxy-alpha-D-glucopyranoside</name>
        <dbReference type="ChEBI" id="CHEBI:58887"/>
    </ligand>
</feature>